<dbReference type="AlphaFoldDB" id="F2BDB9"/>
<feature type="compositionally biased region" description="Polar residues" evidence="1">
    <location>
        <begin position="64"/>
        <end position="85"/>
    </location>
</feature>
<proteinExistence type="predicted"/>
<feature type="region of interest" description="Disordered" evidence="1">
    <location>
        <begin position="1"/>
        <end position="50"/>
    </location>
</feature>
<comment type="caution">
    <text evidence="2">The sequence shown here is derived from an EMBL/GenBank/DDBJ whole genome shotgun (WGS) entry which is preliminary data.</text>
</comment>
<evidence type="ECO:0000256" key="1">
    <source>
        <dbReference type="SAM" id="MobiDB-lite"/>
    </source>
</evidence>
<evidence type="ECO:0000313" key="2">
    <source>
        <dbReference type="EMBL" id="EGF10515.1"/>
    </source>
</evidence>
<accession>F2BDB9</accession>
<name>F2BDB9_9NEIS</name>
<protein>
    <submittedName>
        <fullName evidence="2">Uncharacterized protein</fullName>
    </submittedName>
</protein>
<dbReference type="OrthoDB" id="8606752at2"/>
<gene>
    <name evidence="2" type="ORF">HMPREF9123_1725</name>
</gene>
<reference evidence="2 3" key="1">
    <citation type="submission" date="2011-02" db="EMBL/GenBank/DDBJ databases">
        <authorList>
            <person name="Muzny D."/>
            <person name="Qin X."/>
            <person name="Deng J."/>
            <person name="Jiang H."/>
            <person name="Liu Y."/>
            <person name="Qu J."/>
            <person name="Song X.-Z."/>
            <person name="Zhang L."/>
            <person name="Thornton R."/>
            <person name="Coyle M."/>
            <person name="Francisco L."/>
            <person name="Jackson L."/>
            <person name="Javaid M."/>
            <person name="Korchina V."/>
            <person name="Kovar C."/>
            <person name="Mata R."/>
            <person name="Mathew T."/>
            <person name="Ngo R."/>
            <person name="Nguyen L."/>
            <person name="Nguyen N."/>
            <person name="Okwuonu G."/>
            <person name="Ongeri F."/>
            <person name="Pham C."/>
            <person name="Simmons D."/>
            <person name="Wilczek-Boney K."/>
            <person name="Hale W."/>
            <person name="Jakkamsetti A."/>
            <person name="Pham P."/>
            <person name="Ruth R."/>
            <person name="San Lucas F."/>
            <person name="Warren J."/>
            <person name="Zhang J."/>
            <person name="Zhao Z."/>
            <person name="Zhou C."/>
            <person name="Zhu D."/>
            <person name="Lee S."/>
            <person name="Bess C."/>
            <person name="Blankenburg K."/>
            <person name="Forbes L."/>
            <person name="Fu Q."/>
            <person name="Gubbala S."/>
            <person name="Hirani K."/>
            <person name="Jayaseelan J.C."/>
            <person name="Lara F."/>
            <person name="Munidasa M."/>
            <person name="Palculict T."/>
            <person name="Patil S."/>
            <person name="Pu L.-L."/>
            <person name="Saada N."/>
            <person name="Tang L."/>
            <person name="Weissenberger G."/>
            <person name="Zhu Y."/>
            <person name="Hemphill L."/>
            <person name="Shang Y."/>
            <person name="Youmans B."/>
            <person name="Ayvaz T."/>
            <person name="Ross M."/>
            <person name="Santibanez J."/>
            <person name="Aqrawi P."/>
            <person name="Gross S."/>
            <person name="Joshi V."/>
            <person name="Fowler G."/>
            <person name="Nazareth L."/>
            <person name="Reid J."/>
            <person name="Worley K."/>
            <person name="Petrosino J."/>
            <person name="Highlander S."/>
            <person name="Gibbs R."/>
        </authorList>
    </citation>
    <scope>NUCLEOTIDE SEQUENCE [LARGE SCALE GENOMIC DNA]</scope>
    <source>
        <strain evidence="2 3">ATCC BAA-1200</strain>
    </source>
</reference>
<dbReference type="Proteomes" id="UP000004105">
    <property type="component" value="Unassembled WGS sequence"/>
</dbReference>
<feature type="region of interest" description="Disordered" evidence="1">
    <location>
        <begin position="64"/>
        <end position="87"/>
    </location>
</feature>
<sequence>MLQATHAVSSVQTKNRSARAAQPKGRLKTRPQQSKNRPIRFSDGLNPIQESPTRHVFLLPQKTAHTAQAETPPETQLSDGHNTPEANPLAAMLGRNLAQLQQDPTSRKAVRREWLKYFEQHPIADLRHYYTFLFPILEQAAAQQWQQWQGLDEFAALFAQRKFIAERYDNTRQTGEVLAEYGAQLAKHLAAATAAPLPSDTRAANWLGSLLDLYFHHSTHDQPENLTPAAALVRPYLQRFPEQYSGFFESYLEQAPDPAAAFATLLALGAQNRQDYCLSQMFGDGDTDSFPYRHAAAILQTALPQCGAAQIETLQQQVLEEFELTENGASDIADTRPGLVKWLKRSRVVRDNIRLLAEAAPDTPAAAVLRGLIPAAQAAIEDLAHLPELRRITGLENLNPPPALVAELQKRGIRLATQEEYDHAAEED</sequence>
<dbReference type="RefSeq" id="WP_007342731.1">
    <property type="nucleotide sequence ID" value="NZ_GL878494.1"/>
</dbReference>
<dbReference type="HOGENOM" id="CLU_640649_0_0_4"/>
<organism evidence="2 3">
    <name type="scientific">Neisseria bacilliformis ATCC BAA-1200</name>
    <dbReference type="NCBI Taxonomy" id="888742"/>
    <lineage>
        <taxon>Bacteria</taxon>
        <taxon>Pseudomonadati</taxon>
        <taxon>Pseudomonadota</taxon>
        <taxon>Betaproteobacteria</taxon>
        <taxon>Neisseriales</taxon>
        <taxon>Neisseriaceae</taxon>
        <taxon>Neisseria</taxon>
    </lineage>
</organism>
<keyword evidence="3" id="KW-1185">Reference proteome</keyword>
<feature type="compositionally biased region" description="Polar residues" evidence="1">
    <location>
        <begin position="1"/>
        <end position="15"/>
    </location>
</feature>
<evidence type="ECO:0000313" key="3">
    <source>
        <dbReference type="Proteomes" id="UP000004105"/>
    </source>
</evidence>
<dbReference type="EMBL" id="AFAY01000035">
    <property type="protein sequence ID" value="EGF10515.1"/>
    <property type="molecule type" value="Genomic_DNA"/>
</dbReference>